<evidence type="ECO:0000313" key="4">
    <source>
        <dbReference type="Proteomes" id="UP000468901"/>
    </source>
</evidence>
<dbReference type="AlphaFoldDB" id="A0A6N6VKN9"/>
<feature type="signal peptide" evidence="2">
    <location>
        <begin position="1"/>
        <end position="24"/>
    </location>
</feature>
<keyword evidence="1" id="KW-0472">Membrane</keyword>
<evidence type="ECO:0000313" key="3">
    <source>
        <dbReference type="EMBL" id="KAB7742076.1"/>
    </source>
</evidence>
<dbReference type="InterPro" id="IPR007038">
    <property type="entry name" value="HupE_UreJ"/>
</dbReference>
<keyword evidence="2" id="KW-0732">Signal</keyword>
<feature type="transmembrane region" description="Helical" evidence="1">
    <location>
        <begin position="180"/>
        <end position="199"/>
    </location>
</feature>
<name>A0A6N6VKN9_9HYPH</name>
<feature type="transmembrane region" description="Helical" evidence="1">
    <location>
        <begin position="65"/>
        <end position="84"/>
    </location>
</feature>
<evidence type="ECO:0000256" key="1">
    <source>
        <dbReference type="SAM" id="Phobius"/>
    </source>
</evidence>
<feature type="transmembrane region" description="Helical" evidence="1">
    <location>
        <begin position="90"/>
        <end position="110"/>
    </location>
</feature>
<feature type="transmembrane region" description="Helical" evidence="1">
    <location>
        <begin position="34"/>
        <end position="58"/>
    </location>
</feature>
<feature type="transmembrane region" description="Helical" evidence="1">
    <location>
        <begin position="147"/>
        <end position="168"/>
    </location>
</feature>
<proteinExistence type="predicted"/>
<keyword evidence="1" id="KW-0812">Transmembrane</keyword>
<dbReference type="Proteomes" id="UP000468901">
    <property type="component" value="Unassembled WGS sequence"/>
</dbReference>
<dbReference type="RefSeq" id="WP_152214498.1">
    <property type="nucleotide sequence ID" value="NZ_JBAQYD010000168.1"/>
</dbReference>
<evidence type="ECO:0000256" key="2">
    <source>
        <dbReference type="SAM" id="SignalP"/>
    </source>
</evidence>
<keyword evidence="1" id="KW-1133">Transmembrane helix</keyword>
<feature type="transmembrane region" description="Helical" evidence="1">
    <location>
        <begin position="117"/>
        <end position="135"/>
    </location>
</feature>
<keyword evidence="4" id="KW-1185">Reference proteome</keyword>
<protein>
    <submittedName>
        <fullName evidence="3">Urease accessory protein</fullName>
    </submittedName>
</protein>
<reference evidence="3 4" key="1">
    <citation type="submission" date="2019-09" db="EMBL/GenBank/DDBJ databases">
        <title>Parvibaculum sedimenti sp. nov., isolated from sediment.</title>
        <authorList>
            <person name="Wang Y."/>
        </authorList>
    </citation>
    <scope>NUCLEOTIDE SEQUENCE [LARGE SCALE GENOMIC DNA]</scope>
    <source>
        <strain evidence="3 4">HXT-9</strain>
    </source>
</reference>
<feature type="chain" id="PRO_5026870059" evidence="2">
    <location>
        <begin position="25"/>
        <end position="200"/>
    </location>
</feature>
<accession>A0A6N6VKN9</accession>
<comment type="caution">
    <text evidence="3">The sequence shown here is derived from an EMBL/GenBank/DDBJ whole genome shotgun (WGS) entry which is preliminary data.</text>
</comment>
<dbReference type="EMBL" id="WESC01000002">
    <property type="protein sequence ID" value="KAB7742076.1"/>
    <property type="molecule type" value="Genomic_DNA"/>
</dbReference>
<dbReference type="Pfam" id="PF04955">
    <property type="entry name" value="HupE_UreJ"/>
    <property type="match status" value="1"/>
</dbReference>
<gene>
    <name evidence="3" type="ORF">F2P47_02020</name>
</gene>
<organism evidence="3 4">
    <name type="scientific">Parvibaculum sedimenti</name>
    <dbReference type="NCBI Taxonomy" id="2608632"/>
    <lineage>
        <taxon>Bacteria</taxon>
        <taxon>Pseudomonadati</taxon>
        <taxon>Pseudomonadota</taxon>
        <taxon>Alphaproteobacteria</taxon>
        <taxon>Hyphomicrobiales</taxon>
        <taxon>Parvibaculaceae</taxon>
        <taxon>Parvibaculum</taxon>
    </lineage>
</organism>
<sequence>MIKIPLRLPSIAAALLLASGSAEAHTGMGSASGFVHGFAHPISGIDHVLAMVAVGLFAAHLGGRALWLVPLSFASMMIVGGALGMTGFHIPFVEFGIGLSIVVLGAAIAFSLDTPTSAAMAVVGFFAVFHGHAHGAEMPETASGFEYGLGFVLATVALHGLGIGLGLALGGMNHVHSPRILRLGGGAMALCGIAILAGHI</sequence>
<dbReference type="PIRSF" id="PIRSF016919">
    <property type="entry name" value="HupE_UreJ"/>
    <property type="match status" value="1"/>
</dbReference>